<evidence type="ECO:0000313" key="5">
    <source>
        <dbReference type="EMBL" id="BDE97122.1"/>
    </source>
</evidence>
<dbReference type="PRINTS" id="PR00455">
    <property type="entry name" value="HTHTETR"/>
</dbReference>
<evidence type="ECO:0000259" key="4">
    <source>
        <dbReference type="PROSITE" id="PS50977"/>
    </source>
</evidence>
<evidence type="ECO:0000313" key="6">
    <source>
        <dbReference type="Proteomes" id="UP001320544"/>
    </source>
</evidence>
<dbReference type="InterPro" id="IPR023772">
    <property type="entry name" value="DNA-bd_HTH_TetR-type_CS"/>
</dbReference>
<dbReference type="PANTHER" id="PTHR43479">
    <property type="entry name" value="ACREF/ENVCD OPERON REPRESSOR-RELATED"/>
    <property type="match status" value="1"/>
</dbReference>
<dbReference type="Proteomes" id="UP001320544">
    <property type="component" value="Chromosome"/>
</dbReference>
<keyword evidence="6" id="KW-1185">Reference proteome</keyword>
<organism evidence="5 6">
    <name type="scientific">Raoultibacter timonensis</name>
    <dbReference type="NCBI Taxonomy" id="1907662"/>
    <lineage>
        <taxon>Bacteria</taxon>
        <taxon>Bacillati</taxon>
        <taxon>Actinomycetota</taxon>
        <taxon>Coriobacteriia</taxon>
        <taxon>Eggerthellales</taxon>
        <taxon>Eggerthellaceae</taxon>
        <taxon>Raoultibacter</taxon>
    </lineage>
</organism>
<accession>A0ABM7WL45</accession>
<feature type="DNA-binding region" description="H-T-H motif" evidence="2">
    <location>
        <begin position="32"/>
        <end position="51"/>
    </location>
</feature>
<dbReference type="PROSITE" id="PS50977">
    <property type="entry name" value="HTH_TETR_2"/>
    <property type="match status" value="1"/>
</dbReference>
<dbReference type="InterPro" id="IPR009057">
    <property type="entry name" value="Homeodomain-like_sf"/>
</dbReference>
<feature type="region of interest" description="Disordered" evidence="3">
    <location>
        <begin position="189"/>
        <end position="213"/>
    </location>
</feature>
<dbReference type="PROSITE" id="PS01081">
    <property type="entry name" value="HTH_TETR_1"/>
    <property type="match status" value="1"/>
</dbReference>
<dbReference type="InterPro" id="IPR001647">
    <property type="entry name" value="HTH_TetR"/>
</dbReference>
<gene>
    <name evidence="5" type="ORF">CE91St30_24550</name>
</gene>
<proteinExistence type="predicted"/>
<dbReference type="Pfam" id="PF00440">
    <property type="entry name" value="TetR_N"/>
    <property type="match status" value="1"/>
</dbReference>
<evidence type="ECO:0000256" key="1">
    <source>
        <dbReference type="ARBA" id="ARBA00023125"/>
    </source>
</evidence>
<protein>
    <submittedName>
        <fullName evidence="5">AcrR family transcriptional regulator</fullName>
    </submittedName>
</protein>
<name>A0ABM7WL45_9ACTN</name>
<evidence type="ECO:0000256" key="2">
    <source>
        <dbReference type="PROSITE-ProRule" id="PRU00335"/>
    </source>
</evidence>
<dbReference type="SUPFAM" id="SSF46689">
    <property type="entry name" value="Homeodomain-like"/>
    <property type="match status" value="1"/>
</dbReference>
<dbReference type="PANTHER" id="PTHR43479:SF11">
    <property type="entry name" value="ACREF_ENVCD OPERON REPRESSOR-RELATED"/>
    <property type="match status" value="1"/>
</dbReference>
<feature type="domain" description="HTH tetR-type" evidence="4">
    <location>
        <begin position="9"/>
        <end position="69"/>
    </location>
</feature>
<sequence length="213" mass="24620">MDSESSLHEARRASIVEAARQLFEEQGLSRTSVQDITNRVGVTRTLFYHYFPDKEAVTSAVLDDYIGDYLEALHHWNAERQRGNIEHALESVVRILRLGVFENDSFRRALASRENSALYLEFLNRVADRTATYIVETTVRDYETLHEIKIDHVYETFYVLIIGIVGFVRRHPEVDDEVLKDLIAQTLHMDRGTGPHDGPEHKPHESTSRKRTD</sequence>
<dbReference type="EMBL" id="AP025564">
    <property type="protein sequence ID" value="BDE97122.1"/>
    <property type="molecule type" value="Genomic_DNA"/>
</dbReference>
<dbReference type="InterPro" id="IPR050624">
    <property type="entry name" value="HTH-type_Tx_Regulator"/>
</dbReference>
<keyword evidence="1 2" id="KW-0238">DNA-binding</keyword>
<dbReference type="Gene3D" id="1.10.357.10">
    <property type="entry name" value="Tetracycline Repressor, domain 2"/>
    <property type="match status" value="1"/>
</dbReference>
<reference evidence="5 6" key="1">
    <citation type="submission" date="2022-01" db="EMBL/GenBank/DDBJ databases">
        <title>Novel bile acid biosynthetic pathways are enriched in the microbiome of centenarians.</title>
        <authorList>
            <person name="Sato Y."/>
            <person name="Atarashi K."/>
            <person name="Plichta R.D."/>
            <person name="Arai Y."/>
            <person name="Sasajima S."/>
            <person name="Kearney M.S."/>
            <person name="Suda W."/>
            <person name="Takeshita K."/>
            <person name="Sasaki T."/>
            <person name="Okamoto S."/>
            <person name="Skelly N.A."/>
            <person name="Okamura Y."/>
            <person name="Vlamakis H."/>
            <person name="Li Y."/>
            <person name="Tanoue T."/>
            <person name="Takei H."/>
            <person name="Nittono H."/>
            <person name="Narushima S."/>
            <person name="Irie J."/>
            <person name="Itoh H."/>
            <person name="Moriya K."/>
            <person name="Sugiura Y."/>
            <person name="Suematsu M."/>
            <person name="Moritoki N."/>
            <person name="Shibata S."/>
            <person name="Littman R.D."/>
            <person name="Fischbach A.M."/>
            <person name="Uwamino Y."/>
            <person name="Inoue T."/>
            <person name="Honda A."/>
            <person name="Hattori M."/>
            <person name="Murai T."/>
            <person name="Xavier J.R."/>
            <person name="Hirose N."/>
            <person name="Honda K."/>
        </authorList>
    </citation>
    <scope>NUCLEOTIDE SEQUENCE [LARGE SCALE GENOMIC DNA]</scope>
    <source>
        <strain evidence="5 6">CE91-St30</strain>
    </source>
</reference>
<evidence type="ECO:0000256" key="3">
    <source>
        <dbReference type="SAM" id="MobiDB-lite"/>
    </source>
</evidence>